<dbReference type="GO" id="GO:0005829">
    <property type="term" value="C:cytosol"/>
    <property type="evidence" value="ECO:0007669"/>
    <property type="project" value="TreeGrafter"/>
</dbReference>
<dbReference type="GO" id="GO:0033993">
    <property type="term" value="P:response to lipid"/>
    <property type="evidence" value="ECO:0007669"/>
    <property type="project" value="TreeGrafter"/>
</dbReference>
<proteinExistence type="inferred from homology"/>
<dbReference type="GO" id="GO:0042594">
    <property type="term" value="P:response to starvation"/>
    <property type="evidence" value="ECO:0007669"/>
    <property type="project" value="TreeGrafter"/>
</dbReference>
<evidence type="ECO:0000259" key="10">
    <source>
        <dbReference type="Pfam" id="PF17297"/>
    </source>
</evidence>
<dbReference type="SUPFAM" id="SSF53795">
    <property type="entry name" value="PEP carboxykinase-like"/>
    <property type="match status" value="1"/>
</dbReference>
<feature type="binding site" evidence="8">
    <location>
        <position position="285"/>
    </location>
    <ligand>
        <name>Mn(2+)</name>
        <dbReference type="ChEBI" id="CHEBI:29035"/>
    </ligand>
</feature>
<dbReference type="GO" id="GO:0005525">
    <property type="term" value="F:GTP binding"/>
    <property type="evidence" value="ECO:0007669"/>
    <property type="project" value="UniProtKB-UniRule"/>
</dbReference>
<keyword evidence="5 8" id="KW-0342">GTP-binding</keyword>
<dbReference type="SUPFAM" id="SSF68923">
    <property type="entry name" value="PEP carboxykinase N-terminal domain"/>
    <property type="match status" value="1"/>
</dbReference>
<comment type="subcellular location">
    <subcellularLocation>
        <location evidence="8">Cytoplasm</location>
    </subcellularLocation>
</comment>
<dbReference type="InterPro" id="IPR035078">
    <property type="entry name" value="PEP_carboxykinase_GTP_N"/>
</dbReference>
<comment type="catalytic activity">
    <reaction evidence="8">
        <text>oxaloacetate + GTP = phosphoenolpyruvate + GDP + CO2</text>
        <dbReference type="Rhea" id="RHEA:10388"/>
        <dbReference type="ChEBI" id="CHEBI:16452"/>
        <dbReference type="ChEBI" id="CHEBI:16526"/>
        <dbReference type="ChEBI" id="CHEBI:37565"/>
        <dbReference type="ChEBI" id="CHEBI:58189"/>
        <dbReference type="ChEBI" id="CHEBI:58702"/>
        <dbReference type="EC" id="4.1.1.32"/>
    </reaction>
</comment>
<organism evidence="11 12">
    <name type="scientific">Metallosphaera cuprina (strain Ar-4)</name>
    <dbReference type="NCBI Taxonomy" id="1006006"/>
    <lineage>
        <taxon>Archaea</taxon>
        <taxon>Thermoproteota</taxon>
        <taxon>Thermoprotei</taxon>
        <taxon>Sulfolobales</taxon>
        <taxon>Sulfolobaceae</taxon>
        <taxon>Metallosphaera</taxon>
    </lineage>
</organism>
<evidence type="ECO:0000256" key="4">
    <source>
        <dbReference type="ARBA" id="ARBA00022793"/>
    </source>
</evidence>
<name>F4G1V7_METCR</name>
<feature type="binding site" evidence="8">
    <location>
        <position position="229"/>
    </location>
    <ligand>
        <name>Mn(2+)</name>
        <dbReference type="ChEBI" id="CHEBI:29035"/>
    </ligand>
</feature>
<dbReference type="PATRIC" id="fig|1006006.8.peg.740"/>
<evidence type="ECO:0000256" key="7">
    <source>
        <dbReference type="ARBA" id="ARBA00023239"/>
    </source>
</evidence>
<accession>F4G1V7</accession>
<dbReference type="Pfam" id="PF17297">
    <property type="entry name" value="PEPCK_N"/>
    <property type="match status" value="1"/>
</dbReference>
<dbReference type="InterPro" id="IPR008209">
    <property type="entry name" value="PEP_carboxykinase_GTP"/>
</dbReference>
<comment type="similarity">
    <text evidence="1 8">Belongs to the phosphoenolpyruvate carboxykinase [GTP] family.</text>
</comment>
<dbReference type="InterPro" id="IPR013035">
    <property type="entry name" value="PEP_carboxykinase_C"/>
</dbReference>
<evidence type="ECO:0000256" key="3">
    <source>
        <dbReference type="ARBA" id="ARBA00022741"/>
    </source>
</evidence>
<feature type="domain" description="Phosphoenolpyruvate carboxykinase GTP-utilising N-terminal" evidence="10">
    <location>
        <begin position="44"/>
        <end position="239"/>
    </location>
</feature>
<evidence type="ECO:0000256" key="2">
    <source>
        <dbReference type="ARBA" id="ARBA00022723"/>
    </source>
</evidence>
<comment type="function">
    <text evidence="8">Catalyzes the conversion of oxaloacetate (OAA) to phosphoenolpyruvate (PEP), the rate-limiting step in the metabolic pathway that produces glucose from lactate and other precursors derived from the citric acid cycle.</text>
</comment>
<evidence type="ECO:0000256" key="1">
    <source>
        <dbReference type="ARBA" id="ARBA00005796"/>
    </source>
</evidence>
<keyword evidence="4 8" id="KW-0210">Decarboxylase</keyword>
<feature type="binding site" evidence="8">
    <location>
        <position position="383"/>
    </location>
    <ligand>
        <name>GTP</name>
        <dbReference type="ChEBI" id="CHEBI:37565"/>
    </ligand>
</feature>
<dbReference type="NCBIfam" id="NF003253">
    <property type="entry name" value="PRK04210.1"/>
    <property type="match status" value="1"/>
</dbReference>
<evidence type="ECO:0000256" key="8">
    <source>
        <dbReference type="HAMAP-Rule" id="MF_00452"/>
    </source>
</evidence>
<dbReference type="PANTHER" id="PTHR11561">
    <property type="entry name" value="PHOSPHOENOLPYRUVATE CARBOXYKINASE"/>
    <property type="match status" value="1"/>
</dbReference>
<feature type="active site" evidence="8">
    <location>
        <position position="270"/>
    </location>
</feature>
<dbReference type="GO" id="GO:0019543">
    <property type="term" value="P:propionate catabolic process"/>
    <property type="evidence" value="ECO:0007669"/>
    <property type="project" value="TreeGrafter"/>
</dbReference>
<dbReference type="GO" id="GO:0006107">
    <property type="term" value="P:oxaloacetate metabolic process"/>
    <property type="evidence" value="ECO:0007669"/>
    <property type="project" value="TreeGrafter"/>
</dbReference>
<keyword evidence="12" id="KW-1185">Reference proteome</keyword>
<dbReference type="GO" id="GO:0046327">
    <property type="term" value="P:glycerol biosynthetic process from pyruvate"/>
    <property type="evidence" value="ECO:0007669"/>
    <property type="project" value="TreeGrafter"/>
</dbReference>
<dbReference type="Gene3D" id="2.170.8.10">
    <property type="entry name" value="Phosphoenolpyruvate Carboxykinase, domain 2"/>
    <property type="match status" value="1"/>
</dbReference>
<feature type="binding site" evidence="8">
    <location>
        <begin position="269"/>
        <end position="274"/>
    </location>
    <ligand>
        <name>GTP</name>
        <dbReference type="ChEBI" id="CHEBI:37565"/>
    </ligand>
</feature>
<dbReference type="Gene3D" id="3.40.449.10">
    <property type="entry name" value="Phosphoenolpyruvate Carboxykinase, domain 1"/>
    <property type="match status" value="1"/>
</dbReference>
<comment type="cofactor">
    <cofactor evidence="8">
        <name>Mn(2+)</name>
        <dbReference type="ChEBI" id="CHEBI:29035"/>
    </cofactor>
    <text evidence="8">Binds 1 Mn(2+) ion per subunit.</text>
</comment>
<feature type="binding site" evidence="8">
    <location>
        <position position="268"/>
    </location>
    <ligand>
        <name>substrate</name>
    </ligand>
</feature>
<dbReference type="PANTHER" id="PTHR11561:SF0">
    <property type="entry name" value="PHOSPHOENOLPYRUVATE CARBOXYKINASE [GTP]-RELATED"/>
    <property type="match status" value="1"/>
</dbReference>
<evidence type="ECO:0000256" key="6">
    <source>
        <dbReference type="ARBA" id="ARBA00023211"/>
    </source>
</evidence>
<comment type="pathway">
    <text evidence="8">Carbohydrate biosynthesis; gluconeogenesis.</text>
</comment>
<dbReference type="GO" id="GO:0006094">
    <property type="term" value="P:gluconeogenesis"/>
    <property type="evidence" value="ECO:0007669"/>
    <property type="project" value="UniProtKB-UniRule"/>
</dbReference>
<feature type="binding site" evidence="8">
    <location>
        <position position="100"/>
    </location>
    <ligand>
        <name>substrate</name>
    </ligand>
</feature>
<dbReference type="GO" id="GO:0030145">
    <property type="term" value="F:manganese ion binding"/>
    <property type="evidence" value="ECO:0007669"/>
    <property type="project" value="UniProtKB-UniRule"/>
</dbReference>
<evidence type="ECO:0000259" key="9">
    <source>
        <dbReference type="Pfam" id="PF00821"/>
    </source>
</evidence>
<dbReference type="KEGG" id="mcn:Mcup_0741"/>
<dbReference type="GO" id="GO:0071333">
    <property type="term" value="P:cellular response to glucose stimulus"/>
    <property type="evidence" value="ECO:0007669"/>
    <property type="project" value="TreeGrafter"/>
</dbReference>
<dbReference type="Gene3D" id="3.90.228.20">
    <property type="match status" value="1"/>
</dbReference>
<gene>
    <name evidence="8" type="primary">pckG</name>
    <name evidence="11" type="ordered locus">Mcup_0741</name>
</gene>
<dbReference type="EC" id="4.1.1.32" evidence="8"/>
<sequence>MFKDFNLDTHYLIMDLIPGILKERLSSSEIEKLSKLQNHQLVNFLNSVVGLCDPESVYIVEGTRKDLEYVKRKAIETGEEIRLKNENHTIHFDPPLDQARAREDTFILGSKIPYVNTKSREEGLQEVISILKGSMKGREMFVGFYSLGPIASKYKMLAVQVTDSPYVIHSENMLYRNAFREFTNNEDFLKFVHSKGSLDIKKRRIMIDLEGVVYSVNTTYAGNSVGLKKLALRLTLNKAVNEGWLSEHMAIIGLEGERTHYITASFPSGSGKTSTSMLGKLISDDLAFIRNVNGIARAWNPESGVFGIIHGVNPKDDPIVWDVLHSNDEVIFSNVLLLPDGTVYWEGSGDHEPEKGVNFAGEWWKGKRDGSGKPIPPSHPNARFTVRLNSFKNLDLKYEDPEGVEIEGIIFGVKDYYTLVPIAESFSWEHGVITMGASMESSRTSAVIGKSDEMEFNPMALLDFISVSLGKYLDNYLSFGKRLSKLPKIFSANYFLKNENGYLNSKEDKKVWLRWIVERIEGKASAIRTPIGFIPTYDDLSSLFYKVLSKTYKKEEYEAQFTIRLKAYKEKFERVRSVYAGIDDVPDTVIEIFNKQISDLNEYINRFGEKVSPFQLS</sequence>
<protein>
    <recommendedName>
        <fullName evidence="8">Phosphoenolpyruvate carboxykinase [GTP]</fullName>
        <shortName evidence="8">PEP carboxykinase</shortName>
        <shortName evidence="8">PEPCK</shortName>
        <ecNumber evidence="8">4.1.1.32</ecNumber>
    </recommendedName>
    <alternativeName>
        <fullName evidence="8">GTP-dependent phosphoenolpyruvate carboxykinase</fullName>
        <shortName evidence="8">GTP-PEPCK</shortName>
    </alternativeName>
</protein>
<reference evidence="11 12" key="1">
    <citation type="journal article" date="2011" name="J. Bacteriol.">
        <title>Complete genome sequence of Metallosphaera cuprina, a metal sulfide-oxidizing archaeon from a hot spring.</title>
        <authorList>
            <person name="Liu L.J."/>
            <person name="You X.Y."/>
            <person name="Zheng H."/>
            <person name="Wang S."/>
            <person name="Jiang C.Y."/>
            <person name="Liu S.J."/>
        </authorList>
    </citation>
    <scope>NUCLEOTIDE SEQUENCE [LARGE SCALE GENOMIC DNA]</scope>
    <source>
        <strain evidence="11 12">Ar-4</strain>
    </source>
</reference>
<dbReference type="UniPathway" id="UPA00138"/>
<keyword evidence="7 8" id="KW-0456">Lyase</keyword>
<keyword evidence="3 8" id="KW-0547">Nucleotide-binding</keyword>
<evidence type="ECO:0000313" key="11">
    <source>
        <dbReference type="EMBL" id="AEB94846.1"/>
    </source>
</evidence>
<feature type="binding site" evidence="8">
    <location>
        <begin position="220"/>
        <end position="222"/>
    </location>
    <ligand>
        <name>substrate</name>
    </ligand>
</feature>
<dbReference type="PIRSF" id="PIRSF001348">
    <property type="entry name" value="PEP_carboxykinase_GTP"/>
    <property type="match status" value="1"/>
</dbReference>
<keyword evidence="8" id="KW-0963">Cytoplasm</keyword>
<keyword evidence="8" id="KW-0312">Gluconeogenesis</keyword>
<dbReference type="EMBL" id="CP002656">
    <property type="protein sequence ID" value="AEB94846.1"/>
    <property type="molecule type" value="Genomic_DNA"/>
</dbReference>
<dbReference type="Proteomes" id="UP000007812">
    <property type="component" value="Chromosome"/>
</dbReference>
<feature type="binding site" evidence="8">
    <location>
        <begin position="381"/>
        <end position="383"/>
    </location>
    <ligand>
        <name>substrate</name>
    </ligand>
</feature>
<dbReference type="HAMAP" id="MF_00452">
    <property type="entry name" value="PEPCK_GTP"/>
    <property type="match status" value="1"/>
</dbReference>
<dbReference type="GO" id="GO:0004613">
    <property type="term" value="F:phosphoenolpyruvate carboxykinase (GTP) activity"/>
    <property type="evidence" value="ECO:0007669"/>
    <property type="project" value="UniProtKB-UniRule"/>
</dbReference>
<dbReference type="AlphaFoldDB" id="F4G1V7"/>
<feature type="domain" description="Phosphoenolpyruvate carboxykinase C-terminal P-loop" evidence="9">
    <location>
        <begin position="244"/>
        <end position="596"/>
    </location>
</feature>
<evidence type="ECO:0000256" key="5">
    <source>
        <dbReference type="ARBA" id="ARBA00023134"/>
    </source>
</evidence>
<dbReference type="InterPro" id="IPR035077">
    <property type="entry name" value="PEP_carboxykinase_GTP_C"/>
</dbReference>
<evidence type="ECO:0000313" key="12">
    <source>
        <dbReference type="Proteomes" id="UP000007812"/>
    </source>
</evidence>
<comment type="caution">
    <text evidence="8">Lacks conserved residue(s) required for the propagation of feature annotation.</text>
</comment>
<keyword evidence="2 8" id="KW-0479">Metal-binding</keyword>
<dbReference type="InterPro" id="IPR008210">
    <property type="entry name" value="PEP_carboxykinase_N"/>
</dbReference>
<dbReference type="HOGENOM" id="CLU_028872_1_1_2"/>
<dbReference type="GO" id="GO:0016301">
    <property type="term" value="F:kinase activity"/>
    <property type="evidence" value="ECO:0007669"/>
    <property type="project" value="UniProtKB-KW"/>
</dbReference>
<keyword evidence="6 8" id="KW-0464">Manganese</keyword>
<dbReference type="STRING" id="1006006.Mcup_0741"/>
<dbReference type="eggNOG" id="arCOG05865">
    <property type="taxonomic scope" value="Archaea"/>
</dbReference>
<dbReference type="Pfam" id="PF00821">
    <property type="entry name" value="PEPCK_GTP"/>
    <property type="match status" value="1"/>
</dbReference>
<feature type="binding site" evidence="8">
    <location>
        <position position="248"/>
    </location>
    <ligand>
        <name>Mn(2+)</name>
        <dbReference type="ChEBI" id="CHEBI:29035"/>
    </ligand>
</feature>